<gene>
    <name evidence="1" type="ORF">CAP_2294</name>
</gene>
<proteinExistence type="predicted"/>
<accession>A0A017TA65</accession>
<dbReference type="STRING" id="1192034.CAP_2294"/>
<protein>
    <submittedName>
        <fullName evidence="1">Uncharacterized protein</fullName>
    </submittedName>
</protein>
<dbReference type="Proteomes" id="UP000019678">
    <property type="component" value="Unassembled WGS sequence"/>
</dbReference>
<reference evidence="1 2" key="1">
    <citation type="submission" date="2013-05" db="EMBL/GenBank/DDBJ databases">
        <title>Genome assembly of Chondromyces apiculatus DSM 436.</title>
        <authorList>
            <person name="Sharma G."/>
            <person name="Khatri I."/>
            <person name="Kaur C."/>
            <person name="Mayilraj S."/>
            <person name="Subramanian S."/>
        </authorList>
    </citation>
    <scope>NUCLEOTIDE SEQUENCE [LARGE SCALE GENOMIC DNA]</scope>
    <source>
        <strain evidence="1 2">DSM 436</strain>
    </source>
</reference>
<comment type="caution">
    <text evidence="1">The sequence shown here is derived from an EMBL/GenBank/DDBJ whole genome shotgun (WGS) entry which is preliminary data.</text>
</comment>
<organism evidence="1 2">
    <name type="scientific">Chondromyces apiculatus DSM 436</name>
    <dbReference type="NCBI Taxonomy" id="1192034"/>
    <lineage>
        <taxon>Bacteria</taxon>
        <taxon>Pseudomonadati</taxon>
        <taxon>Myxococcota</taxon>
        <taxon>Polyangia</taxon>
        <taxon>Polyangiales</taxon>
        <taxon>Polyangiaceae</taxon>
        <taxon>Chondromyces</taxon>
    </lineage>
</organism>
<dbReference type="OrthoDB" id="286158at2"/>
<dbReference type="EMBL" id="ASRX01000018">
    <property type="protein sequence ID" value="EYF06104.1"/>
    <property type="molecule type" value="Genomic_DNA"/>
</dbReference>
<sequence>MLPRLIDEHWRRIGFTQRPKLAAIKHLCREVDLLHPQVDDNGRRPDNVEYPWTGASGSAEVPAHWKFPLMSRLHDPSGKLLLKAAVGLTRNPAMFIR</sequence>
<dbReference type="RefSeq" id="WP_044240726.1">
    <property type="nucleotide sequence ID" value="NZ_ASRX01000018.1"/>
</dbReference>
<dbReference type="AlphaFoldDB" id="A0A017TA65"/>
<evidence type="ECO:0000313" key="2">
    <source>
        <dbReference type="Proteomes" id="UP000019678"/>
    </source>
</evidence>
<keyword evidence="2" id="KW-1185">Reference proteome</keyword>
<evidence type="ECO:0000313" key="1">
    <source>
        <dbReference type="EMBL" id="EYF06104.1"/>
    </source>
</evidence>
<name>A0A017TA65_9BACT</name>